<protein>
    <submittedName>
        <fullName evidence="2">Uncharacterized protein</fullName>
    </submittedName>
</protein>
<dbReference type="Proteomes" id="UP000824029">
    <property type="component" value="Unassembled WGS sequence"/>
</dbReference>
<dbReference type="EMBL" id="DXBZ01000096">
    <property type="protein sequence ID" value="HIZ18478.1"/>
    <property type="molecule type" value="Genomic_DNA"/>
</dbReference>
<evidence type="ECO:0000313" key="3">
    <source>
        <dbReference type="Proteomes" id="UP000824029"/>
    </source>
</evidence>
<name>A0A9D2IPB8_9ACTN</name>
<comment type="caution">
    <text evidence="2">The sequence shown here is derived from an EMBL/GenBank/DDBJ whole genome shotgun (WGS) entry which is preliminary data.</text>
</comment>
<dbReference type="AlphaFoldDB" id="A0A9D2IPB8"/>
<organism evidence="2 3">
    <name type="scientific">Candidatus Olsenella stercoravium</name>
    <dbReference type="NCBI Taxonomy" id="2838713"/>
    <lineage>
        <taxon>Bacteria</taxon>
        <taxon>Bacillati</taxon>
        <taxon>Actinomycetota</taxon>
        <taxon>Coriobacteriia</taxon>
        <taxon>Coriobacteriales</taxon>
        <taxon>Atopobiaceae</taxon>
        <taxon>Olsenella</taxon>
    </lineage>
</organism>
<feature type="region of interest" description="Disordered" evidence="1">
    <location>
        <begin position="65"/>
        <end position="150"/>
    </location>
</feature>
<feature type="compositionally biased region" description="Pro residues" evidence="1">
    <location>
        <begin position="141"/>
        <end position="150"/>
    </location>
</feature>
<feature type="compositionally biased region" description="Basic and acidic residues" evidence="1">
    <location>
        <begin position="66"/>
        <end position="76"/>
    </location>
</feature>
<sequence>MATDSFKFWDSYYDALKMAPTPEDGYRLIMAICAQVFDGEEPDFSDNPILGMAYQIMAGQAIQSRDIARRGRENGKKARGVPKQRGSKGGLKGSQRCAKANRKEEKGEEAIASPLPSPTWRDAPGADAPAPAPEPWDSGDYPPPPPPPSP</sequence>
<evidence type="ECO:0000256" key="1">
    <source>
        <dbReference type="SAM" id="MobiDB-lite"/>
    </source>
</evidence>
<accession>A0A9D2IPB8</accession>
<evidence type="ECO:0000313" key="2">
    <source>
        <dbReference type="EMBL" id="HIZ18478.1"/>
    </source>
</evidence>
<reference evidence="2" key="2">
    <citation type="submission" date="2021-04" db="EMBL/GenBank/DDBJ databases">
        <authorList>
            <person name="Gilroy R."/>
        </authorList>
    </citation>
    <scope>NUCLEOTIDE SEQUENCE</scope>
    <source>
        <strain evidence="2">ChiHecolR3B27-1887</strain>
    </source>
</reference>
<reference evidence="2" key="1">
    <citation type="journal article" date="2021" name="PeerJ">
        <title>Extensive microbial diversity within the chicken gut microbiome revealed by metagenomics and culture.</title>
        <authorList>
            <person name="Gilroy R."/>
            <person name="Ravi A."/>
            <person name="Getino M."/>
            <person name="Pursley I."/>
            <person name="Horton D.L."/>
            <person name="Alikhan N.F."/>
            <person name="Baker D."/>
            <person name="Gharbi K."/>
            <person name="Hall N."/>
            <person name="Watson M."/>
            <person name="Adriaenssens E.M."/>
            <person name="Foster-Nyarko E."/>
            <person name="Jarju S."/>
            <person name="Secka A."/>
            <person name="Antonio M."/>
            <person name="Oren A."/>
            <person name="Chaudhuri R.R."/>
            <person name="La Ragione R."/>
            <person name="Hildebrand F."/>
            <person name="Pallen M.J."/>
        </authorList>
    </citation>
    <scope>NUCLEOTIDE SEQUENCE</scope>
    <source>
        <strain evidence="2">ChiHecolR3B27-1887</strain>
    </source>
</reference>
<gene>
    <name evidence="2" type="ORF">IAA22_05165</name>
</gene>
<proteinExistence type="predicted"/>
<feature type="compositionally biased region" description="Basic residues" evidence="1">
    <location>
        <begin position="77"/>
        <end position="86"/>
    </location>
</feature>